<dbReference type="AlphaFoldDB" id="A0A7T3RDN5"/>
<reference evidence="1 2" key="1">
    <citation type="submission" date="2020-11" db="EMBL/GenBank/DDBJ databases">
        <title>Treponema Peruensis nv. sp., first commensal Treponema isolated from human feces.</title>
        <authorList>
            <person name="Belkhou C."/>
            <person name="Raes J."/>
        </authorList>
    </citation>
    <scope>NUCLEOTIDE SEQUENCE [LARGE SCALE GENOMIC DNA]</scope>
    <source>
        <strain evidence="1 2">RCC2812</strain>
    </source>
</reference>
<keyword evidence="2" id="KW-1185">Reference proteome</keyword>
<dbReference type="KEGG" id="tper:IWA51_00320"/>
<dbReference type="EMBL" id="CP064936">
    <property type="protein sequence ID" value="QQA01113.1"/>
    <property type="molecule type" value="Genomic_DNA"/>
</dbReference>
<protein>
    <submittedName>
        <fullName evidence="1">Uncharacterized protein</fullName>
    </submittedName>
</protein>
<sequence>MKPHDELISLRYNTIEFLIEKNRIVTASLCKQNCSCEFDFDKAALLYKCTFQNSPHTLTSIQIKNGEQIVTALTSALCRVVNKDEYAPKEFCGVLENYFCNNGILACSFLDGGMQLLVEPIKFLEACR</sequence>
<proteinExistence type="predicted"/>
<evidence type="ECO:0000313" key="2">
    <source>
        <dbReference type="Proteomes" id="UP000595224"/>
    </source>
</evidence>
<evidence type="ECO:0000313" key="1">
    <source>
        <dbReference type="EMBL" id="QQA01113.1"/>
    </source>
</evidence>
<gene>
    <name evidence="1" type="ORF">IWA51_00320</name>
</gene>
<dbReference type="Proteomes" id="UP000595224">
    <property type="component" value="Chromosome"/>
</dbReference>
<dbReference type="RefSeq" id="WP_198442705.1">
    <property type="nucleotide sequence ID" value="NZ_CBCSHE010000024.1"/>
</dbReference>
<name>A0A7T3RDN5_9SPIR</name>
<organism evidence="1 2">
    <name type="scientific">Treponema peruense</name>
    <dbReference type="NCBI Taxonomy" id="2787628"/>
    <lineage>
        <taxon>Bacteria</taxon>
        <taxon>Pseudomonadati</taxon>
        <taxon>Spirochaetota</taxon>
        <taxon>Spirochaetia</taxon>
        <taxon>Spirochaetales</taxon>
        <taxon>Treponemataceae</taxon>
        <taxon>Treponema</taxon>
    </lineage>
</organism>
<accession>A0A7T3RDN5</accession>